<comment type="caution">
    <text evidence="3">The sequence shown here is derived from an EMBL/GenBank/DDBJ whole genome shotgun (WGS) entry which is preliminary data.</text>
</comment>
<keyword evidence="4" id="KW-1185">Reference proteome</keyword>
<evidence type="ECO:0000256" key="2">
    <source>
        <dbReference type="SAM" id="Phobius"/>
    </source>
</evidence>
<accession>A0A225DAE7</accession>
<proteinExistence type="predicted"/>
<organism evidence="3 4">
    <name type="scientific">Fimbriiglobus ruber</name>
    <dbReference type="NCBI Taxonomy" id="1908690"/>
    <lineage>
        <taxon>Bacteria</taxon>
        <taxon>Pseudomonadati</taxon>
        <taxon>Planctomycetota</taxon>
        <taxon>Planctomycetia</taxon>
        <taxon>Gemmatales</taxon>
        <taxon>Gemmataceae</taxon>
        <taxon>Fimbriiglobus</taxon>
    </lineage>
</organism>
<dbReference type="AlphaFoldDB" id="A0A225DAE7"/>
<gene>
    <name evidence="3" type="ORF">FRUB_07651</name>
</gene>
<feature type="compositionally biased region" description="Acidic residues" evidence="1">
    <location>
        <begin position="9"/>
        <end position="33"/>
    </location>
</feature>
<feature type="transmembrane region" description="Helical" evidence="2">
    <location>
        <begin position="79"/>
        <end position="97"/>
    </location>
</feature>
<dbReference type="RefSeq" id="WP_088258309.1">
    <property type="nucleotide sequence ID" value="NZ_NIDE01000014.1"/>
</dbReference>
<sequence>MTRRRGRDEPDDFDGDDEYGSDDWAADDPDDFPDGVYHDEELPTVPCPYCRREISEDAPRCPYCENYVSREDAPAPRRSRFWIAMMILALLAAAWWVI</sequence>
<evidence type="ECO:0000313" key="4">
    <source>
        <dbReference type="Proteomes" id="UP000214646"/>
    </source>
</evidence>
<feature type="region of interest" description="Disordered" evidence="1">
    <location>
        <begin position="1"/>
        <end position="39"/>
    </location>
</feature>
<evidence type="ECO:0008006" key="5">
    <source>
        <dbReference type="Google" id="ProtNLM"/>
    </source>
</evidence>
<dbReference type="Proteomes" id="UP000214646">
    <property type="component" value="Unassembled WGS sequence"/>
</dbReference>
<dbReference type="OrthoDB" id="292190at2"/>
<dbReference type="EMBL" id="NIDE01000014">
    <property type="protein sequence ID" value="OWK38531.1"/>
    <property type="molecule type" value="Genomic_DNA"/>
</dbReference>
<keyword evidence="2" id="KW-1133">Transmembrane helix</keyword>
<evidence type="ECO:0000256" key="1">
    <source>
        <dbReference type="SAM" id="MobiDB-lite"/>
    </source>
</evidence>
<name>A0A225DAE7_9BACT</name>
<keyword evidence="2" id="KW-0472">Membrane</keyword>
<keyword evidence="2" id="KW-0812">Transmembrane</keyword>
<reference evidence="4" key="1">
    <citation type="submission" date="2017-06" db="EMBL/GenBank/DDBJ databases">
        <title>Genome analysis of Fimbriiglobus ruber SP5, the first member of the order Planctomycetales with confirmed chitinolytic capability.</title>
        <authorList>
            <person name="Ravin N.V."/>
            <person name="Rakitin A.L."/>
            <person name="Ivanova A.A."/>
            <person name="Beletsky A.V."/>
            <person name="Kulichevskaya I.S."/>
            <person name="Mardanov A.V."/>
            <person name="Dedysh S.N."/>
        </authorList>
    </citation>
    <scope>NUCLEOTIDE SEQUENCE [LARGE SCALE GENOMIC DNA]</scope>
    <source>
        <strain evidence="4">SP5</strain>
    </source>
</reference>
<evidence type="ECO:0000313" key="3">
    <source>
        <dbReference type="EMBL" id="OWK38531.1"/>
    </source>
</evidence>
<protein>
    <recommendedName>
        <fullName evidence="5">Zinc-ribbon domain-containing protein</fullName>
    </recommendedName>
</protein>